<dbReference type="Gene3D" id="3.40.430.10">
    <property type="entry name" value="Dihydrofolate Reductase, subunit A"/>
    <property type="match status" value="1"/>
</dbReference>
<evidence type="ECO:0000256" key="3">
    <source>
        <dbReference type="ARBA" id="ARBA00023002"/>
    </source>
</evidence>
<dbReference type="PANTHER" id="PTHR38011:SF7">
    <property type="entry name" value="2,5-DIAMINO-6-RIBOSYLAMINO-4(3H)-PYRIMIDINONE 5'-PHOSPHATE REDUCTASE"/>
    <property type="match status" value="1"/>
</dbReference>
<evidence type="ECO:0000256" key="2">
    <source>
        <dbReference type="ARBA" id="ARBA00022857"/>
    </source>
</evidence>
<evidence type="ECO:0000256" key="1">
    <source>
        <dbReference type="ARBA" id="ARBA00005104"/>
    </source>
</evidence>
<dbReference type="NCBIfam" id="NF010664">
    <property type="entry name" value="PRK14059.1-2"/>
    <property type="match status" value="1"/>
</dbReference>
<keyword evidence="2" id="KW-0521">NADP</keyword>
<dbReference type="InterPro" id="IPR050765">
    <property type="entry name" value="Riboflavin_Biosynth_HTPR"/>
</dbReference>
<organism evidence="5 6">
    <name type="scientific">Tamaricihabitans halophyticus</name>
    <dbReference type="NCBI Taxonomy" id="1262583"/>
    <lineage>
        <taxon>Bacteria</taxon>
        <taxon>Bacillati</taxon>
        <taxon>Actinomycetota</taxon>
        <taxon>Actinomycetes</taxon>
        <taxon>Pseudonocardiales</taxon>
        <taxon>Pseudonocardiaceae</taxon>
        <taxon>Tamaricihabitans</taxon>
    </lineage>
</organism>
<keyword evidence="3" id="KW-0560">Oxidoreductase</keyword>
<dbReference type="OrthoDB" id="5243299at2"/>
<dbReference type="GO" id="GO:0009231">
    <property type="term" value="P:riboflavin biosynthetic process"/>
    <property type="evidence" value="ECO:0007669"/>
    <property type="project" value="InterPro"/>
</dbReference>
<evidence type="ECO:0000313" key="6">
    <source>
        <dbReference type="Proteomes" id="UP000294911"/>
    </source>
</evidence>
<dbReference type="InterPro" id="IPR024072">
    <property type="entry name" value="DHFR-like_dom_sf"/>
</dbReference>
<reference evidence="5 6" key="1">
    <citation type="submission" date="2019-03" db="EMBL/GenBank/DDBJ databases">
        <title>Genomic Encyclopedia of Type Strains, Phase IV (KMG-IV): sequencing the most valuable type-strain genomes for metagenomic binning, comparative biology and taxonomic classification.</title>
        <authorList>
            <person name="Goeker M."/>
        </authorList>
    </citation>
    <scope>NUCLEOTIDE SEQUENCE [LARGE SCALE GENOMIC DNA]</scope>
    <source>
        <strain evidence="5 6">DSM 45765</strain>
    </source>
</reference>
<dbReference type="Pfam" id="PF01872">
    <property type="entry name" value="RibD_C"/>
    <property type="match status" value="1"/>
</dbReference>
<gene>
    <name evidence="5" type="ORF">EV191_102496</name>
</gene>
<keyword evidence="6" id="KW-1185">Reference proteome</keyword>
<comment type="pathway">
    <text evidence="1">Cofactor biosynthesis; riboflavin biosynthesis.</text>
</comment>
<sequence length="255" mass="27321">MRSLLSSAGAGPGEPDRIGEADLARLYAYPTALERAWVQVNFVSSADGAVSVAGTSDGLSSEGDRRVFLLGRDLADVILVGAQTVTSEDYRPVPRTPRKLARRRRFGFSDVAPIAVVTASCTLAPSARLFSDRTVPPIIVTCAAAPEHRRARLAAAGARILLAGDDRVELPTALRLLHEQGLSRVCCEGGPRLFGQLIEQDLVDQLCLTVAPLLASGTAGRIATGTEQAVPRALRLDSVLHDEDFLLLRYRRRGS</sequence>
<dbReference type="InterPro" id="IPR002734">
    <property type="entry name" value="RibDG_C"/>
</dbReference>
<evidence type="ECO:0000313" key="5">
    <source>
        <dbReference type="EMBL" id="TCP55284.1"/>
    </source>
</evidence>
<protein>
    <submittedName>
        <fullName evidence="5">5-amino-6-(5-phosphoribosylamino)uracil reductase</fullName>
    </submittedName>
</protein>
<dbReference type="Proteomes" id="UP000294911">
    <property type="component" value="Unassembled WGS sequence"/>
</dbReference>
<feature type="domain" description="Bacterial bifunctional deaminase-reductase C-terminal" evidence="4">
    <location>
        <begin position="36"/>
        <end position="241"/>
    </location>
</feature>
<proteinExistence type="predicted"/>
<dbReference type="RefSeq" id="WP_132876622.1">
    <property type="nucleotide sequence ID" value="NZ_SLXQ01000002.1"/>
</dbReference>
<evidence type="ECO:0000259" key="4">
    <source>
        <dbReference type="Pfam" id="PF01872"/>
    </source>
</evidence>
<name>A0A4R2R0N9_9PSEU</name>
<accession>A0A4R2R0N9</accession>
<dbReference type="GO" id="GO:0008703">
    <property type="term" value="F:5-amino-6-(5-phosphoribosylamino)uracil reductase activity"/>
    <property type="evidence" value="ECO:0007669"/>
    <property type="project" value="InterPro"/>
</dbReference>
<dbReference type="EMBL" id="SLXQ01000002">
    <property type="protein sequence ID" value="TCP55284.1"/>
    <property type="molecule type" value="Genomic_DNA"/>
</dbReference>
<dbReference type="PANTHER" id="PTHR38011">
    <property type="entry name" value="DIHYDROFOLATE REDUCTASE FAMILY PROTEIN (AFU_ORTHOLOGUE AFUA_8G06820)"/>
    <property type="match status" value="1"/>
</dbReference>
<dbReference type="SUPFAM" id="SSF53597">
    <property type="entry name" value="Dihydrofolate reductase-like"/>
    <property type="match status" value="1"/>
</dbReference>
<comment type="caution">
    <text evidence="5">The sequence shown here is derived from an EMBL/GenBank/DDBJ whole genome shotgun (WGS) entry which is preliminary data.</text>
</comment>
<dbReference type="AlphaFoldDB" id="A0A4R2R0N9"/>